<evidence type="ECO:0000313" key="2">
    <source>
        <dbReference type="EMBL" id="MPC35933.1"/>
    </source>
</evidence>
<feature type="compositionally biased region" description="Polar residues" evidence="1">
    <location>
        <begin position="7"/>
        <end position="19"/>
    </location>
</feature>
<feature type="region of interest" description="Disordered" evidence="1">
    <location>
        <begin position="66"/>
        <end position="93"/>
    </location>
</feature>
<dbReference type="EMBL" id="VSRR010003384">
    <property type="protein sequence ID" value="MPC35933.1"/>
    <property type="molecule type" value="Genomic_DNA"/>
</dbReference>
<organism evidence="2 3">
    <name type="scientific">Portunus trituberculatus</name>
    <name type="common">Swimming crab</name>
    <name type="synonym">Neptunus trituberculatus</name>
    <dbReference type="NCBI Taxonomy" id="210409"/>
    <lineage>
        <taxon>Eukaryota</taxon>
        <taxon>Metazoa</taxon>
        <taxon>Ecdysozoa</taxon>
        <taxon>Arthropoda</taxon>
        <taxon>Crustacea</taxon>
        <taxon>Multicrustacea</taxon>
        <taxon>Malacostraca</taxon>
        <taxon>Eumalacostraca</taxon>
        <taxon>Eucarida</taxon>
        <taxon>Decapoda</taxon>
        <taxon>Pleocyemata</taxon>
        <taxon>Brachyura</taxon>
        <taxon>Eubrachyura</taxon>
        <taxon>Portunoidea</taxon>
        <taxon>Portunidae</taxon>
        <taxon>Portuninae</taxon>
        <taxon>Portunus</taxon>
    </lineage>
</organism>
<evidence type="ECO:0000256" key="1">
    <source>
        <dbReference type="SAM" id="MobiDB-lite"/>
    </source>
</evidence>
<reference evidence="2 3" key="1">
    <citation type="submission" date="2019-05" db="EMBL/GenBank/DDBJ databases">
        <title>Another draft genome of Portunus trituberculatus and its Hox gene families provides insights of decapod evolution.</title>
        <authorList>
            <person name="Jeong J.-H."/>
            <person name="Song I."/>
            <person name="Kim S."/>
            <person name="Choi T."/>
            <person name="Kim D."/>
            <person name="Ryu S."/>
            <person name="Kim W."/>
        </authorList>
    </citation>
    <scope>NUCLEOTIDE SEQUENCE [LARGE SCALE GENOMIC DNA]</scope>
    <source>
        <tissue evidence="2">Muscle</tissue>
    </source>
</reference>
<accession>A0A5B7ESQ4</accession>
<comment type="caution">
    <text evidence="2">The sequence shown here is derived from an EMBL/GenBank/DDBJ whole genome shotgun (WGS) entry which is preliminary data.</text>
</comment>
<dbReference type="AlphaFoldDB" id="A0A5B7ESQ4"/>
<gene>
    <name evidence="2" type="ORF">E2C01_029372</name>
</gene>
<proteinExistence type="predicted"/>
<name>A0A5B7ESQ4_PORTR</name>
<sequence length="115" mass="12059">MARQGWDKQNTPSPVTTQTPPRPLSTLSVLAALPSLLISGAVKYCGRGGVGVAGASGHVYTRLAQGDEHSHATKIRGGNIRPPQQATTAHHRSRITAAGAITRQQQGNRCSNGKL</sequence>
<keyword evidence="3" id="KW-1185">Reference proteome</keyword>
<evidence type="ECO:0000313" key="3">
    <source>
        <dbReference type="Proteomes" id="UP000324222"/>
    </source>
</evidence>
<protein>
    <submittedName>
        <fullName evidence="2">Uncharacterized protein</fullName>
    </submittedName>
</protein>
<dbReference type="Proteomes" id="UP000324222">
    <property type="component" value="Unassembled WGS sequence"/>
</dbReference>
<feature type="region of interest" description="Disordered" evidence="1">
    <location>
        <begin position="1"/>
        <end position="24"/>
    </location>
</feature>